<dbReference type="InterPro" id="IPR003018">
    <property type="entry name" value="GAF"/>
</dbReference>
<name>A0A7S6WN65_9SPIR</name>
<dbReference type="SUPFAM" id="SSF109604">
    <property type="entry name" value="HD-domain/PDEase-like"/>
    <property type="match status" value="1"/>
</dbReference>
<dbReference type="SMART" id="SM00065">
    <property type="entry name" value="GAF"/>
    <property type="match status" value="1"/>
</dbReference>
<dbReference type="AlphaFoldDB" id="A0A7S6WN65"/>
<dbReference type="Gene3D" id="3.30.450.40">
    <property type="match status" value="1"/>
</dbReference>
<dbReference type="PANTHER" id="PTHR43155">
    <property type="entry name" value="CYCLIC DI-GMP PHOSPHODIESTERASE PA4108-RELATED"/>
    <property type="match status" value="1"/>
</dbReference>
<dbReference type="Gene3D" id="1.10.3210.10">
    <property type="entry name" value="Hypothetical protein af1432"/>
    <property type="match status" value="1"/>
</dbReference>
<dbReference type="InterPro" id="IPR029016">
    <property type="entry name" value="GAF-like_dom_sf"/>
</dbReference>
<dbReference type="Pfam" id="PF01966">
    <property type="entry name" value="HD"/>
    <property type="match status" value="1"/>
</dbReference>
<dbReference type="InterPro" id="IPR037522">
    <property type="entry name" value="HD_GYP_dom"/>
</dbReference>
<evidence type="ECO:0000313" key="2">
    <source>
        <dbReference type="EMBL" id="QOW60147.1"/>
    </source>
</evidence>
<dbReference type="EMBL" id="CP061839">
    <property type="protein sequence ID" value="QOW60147.1"/>
    <property type="molecule type" value="Genomic_DNA"/>
</dbReference>
<dbReference type="RefSeq" id="WP_194075736.1">
    <property type="nucleotide sequence ID" value="NZ_CP061839.1"/>
</dbReference>
<protein>
    <submittedName>
        <fullName evidence="2">HD domain-containing protein</fullName>
    </submittedName>
</protein>
<dbReference type="Proteomes" id="UP000593915">
    <property type="component" value="Chromosome"/>
</dbReference>
<dbReference type="PROSITE" id="PS51832">
    <property type="entry name" value="HD_GYP"/>
    <property type="match status" value="1"/>
</dbReference>
<dbReference type="CDD" id="cd00077">
    <property type="entry name" value="HDc"/>
    <property type="match status" value="1"/>
</dbReference>
<dbReference type="SMART" id="SM00471">
    <property type="entry name" value="HDc"/>
    <property type="match status" value="1"/>
</dbReference>
<proteinExistence type="predicted"/>
<dbReference type="SUPFAM" id="SSF55781">
    <property type="entry name" value="GAF domain-like"/>
    <property type="match status" value="1"/>
</dbReference>
<sequence length="416" mass="46578">MSIKKNFKNLSREEILLKIIETEALLHTIQDVDVLLEQILAQARSVVNADAGSIYIAKNGKLIIHYAQNDTLQKELPAGQKPPYVFFDFPINNSTIAGCAANMKKLINVPDVYNIGKDKPYKFGKGTDKATGYKTVSNLAIPLLSISGMLLGVLQVLNALDENGSPRAFTHDDELYLSHFASNASITLERALLTRSMIMRMIKMAELRDPMETGMHVNRVANYSVEIYDRWAFNNSVRQKEQNSFRDALKIAAMLHDVGKIAIPDVILKKPGKLTEEEFFLMQTHTWVGAKLFNKDESYLDTLSSEIALNHHENWDGSGYPGHINLEDGSPIKINPQTGRAQGKIGIEIPLGARIVALADVYDALSSKRTYKEAWGEDKILKEIKKMSGAKFDPELVKAFFEVLPRIQGIKKRFAD</sequence>
<dbReference type="Pfam" id="PF01590">
    <property type="entry name" value="GAF"/>
    <property type="match status" value="1"/>
</dbReference>
<evidence type="ECO:0000313" key="3">
    <source>
        <dbReference type="Proteomes" id="UP000593915"/>
    </source>
</evidence>
<organism evidence="2 3">
    <name type="scientific">Treponema pedis</name>
    <dbReference type="NCBI Taxonomy" id="409322"/>
    <lineage>
        <taxon>Bacteria</taxon>
        <taxon>Pseudomonadati</taxon>
        <taxon>Spirochaetota</taxon>
        <taxon>Spirochaetia</taxon>
        <taxon>Spirochaetales</taxon>
        <taxon>Treponemataceae</taxon>
        <taxon>Treponema</taxon>
    </lineage>
</organism>
<evidence type="ECO:0000259" key="1">
    <source>
        <dbReference type="PROSITE" id="PS51832"/>
    </source>
</evidence>
<gene>
    <name evidence="2" type="ORF">IFE08_09900</name>
</gene>
<dbReference type="InterPro" id="IPR006674">
    <property type="entry name" value="HD_domain"/>
</dbReference>
<accession>A0A7S6WN65</accession>
<dbReference type="InterPro" id="IPR003607">
    <property type="entry name" value="HD/PDEase_dom"/>
</dbReference>
<reference evidence="2 3" key="1">
    <citation type="submission" date="2020-09" db="EMBL/GenBank/DDBJ databases">
        <title>Characterization of Treponema spp. from bovine digital dermatitis in Korea.</title>
        <authorList>
            <person name="Espiritu H.M."/>
            <person name="Cho Y.I."/>
            <person name="Mamuad L."/>
        </authorList>
    </citation>
    <scope>NUCLEOTIDE SEQUENCE [LARGE SCALE GENOMIC DNA]</scope>
    <source>
        <strain evidence="2 3">KS1</strain>
    </source>
</reference>
<dbReference type="PANTHER" id="PTHR43155:SF2">
    <property type="entry name" value="CYCLIC DI-GMP PHOSPHODIESTERASE PA4108"/>
    <property type="match status" value="1"/>
</dbReference>
<feature type="domain" description="HD-GYP" evidence="1">
    <location>
        <begin position="191"/>
        <end position="416"/>
    </location>
</feature>